<gene>
    <name evidence="10" type="ORF">ENR15_21445</name>
</gene>
<dbReference type="Gene3D" id="3.30.565.10">
    <property type="entry name" value="Histidine kinase-like ATPase, C-terminal domain"/>
    <property type="match status" value="1"/>
</dbReference>
<evidence type="ECO:0000256" key="6">
    <source>
        <dbReference type="PROSITE-ProRule" id="PRU00703"/>
    </source>
</evidence>
<evidence type="ECO:0000256" key="4">
    <source>
        <dbReference type="ARBA" id="ARBA00022777"/>
    </source>
</evidence>
<evidence type="ECO:0000256" key="1">
    <source>
        <dbReference type="ARBA" id="ARBA00000085"/>
    </source>
</evidence>
<dbReference type="InterPro" id="IPR004358">
    <property type="entry name" value="Sig_transdc_His_kin-like_C"/>
</dbReference>
<protein>
    <recommendedName>
        <fullName evidence="2">histidine kinase</fullName>
        <ecNumber evidence="2">2.7.13.3</ecNumber>
    </recommendedName>
</protein>
<dbReference type="SMART" id="SM00116">
    <property type="entry name" value="CBS"/>
    <property type="match status" value="4"/>
</dbReference>
<evidence type="ECO:0000259" key="9">
    <source>
        <dbReference type="PROSITE" id="PS51371"/>
    </source>
</evidence>
<dbReference type="CDD" id="cd04620">
    <property type="entry name" value="CBS_two-component_sensor_histidine_kinase_repeat1"/>
    <property type="match status" value="1"/>
</dbReference>
<evidence type="ECO:0000256" key="5">
    <source>
        <dbReference type="ARBA" id="ARBA00023012"/>
    </source>
</evidence>
<sequence>MPIDKSSLYFAALESAIDLDPLMVAPETPVAEVLALMSQLRSSCPISDLLPTSEGEAPPKIRSSCVLIVEGLPPGATTKSTSSVSSQELLGIFTERDIVRLTAAGQNLKTIAVGEVMTRGAITITKSHNQDIFTALSLFRHHKIRHLPVLGQGGEILGVITPTSIRRALQPANLISQLRYVKDVMSTQVIHTPTTTSVLNLARLMAEHRVSCVVICENSSHQGKILTKPVGIVTERDIVQFQALDLDLEKMQAQQVMSAPLFCLNPDDFLWLAHQEMQRLRVRRLVVAGKRGELLGIVSQTSLLQALEPTEMYGMIEALQRAVEDGTKELQESNTRLSQEIWERRKAEVALKIAHDELQKKVEERTEELQKANALLQEDIKRREQVEAALRRSEAHLRKQTEQLEKALNSLKQTQSQLIQSEKMSSLGSLVAGIAHEINNPVNFIYGNISHASQYIRDILKLVRLYKKYYPEPVEIIADQIDEMDLDFMISDLPKLLESMQFGSERIRQIVLSLRNFSRLDEAEMKWVDVHEGLESTLFILQHRLEVETDAGPIAVVKEYGNLPPVECYPGALNQVFMNILTNAIEALERQGTLRENSPSTAPRCITITTQLVPDRCEPEKEWIEISIADNGPGMTKTVLRKIFEPFFTTKPVGKGTGLGLSICHQIIAEKHGGQLECVSQPNQGCEFILRIPVRQVKGAG</sequence>
<dbReference type="InterPro" id="IPR005467">
    <property type="entry name" value="His_kinase_dom"/>
</dbReference>
<dbReference type="EC" id="2.7.13.3" evidence="2"/>
<dbReference type="EMBL" id="DSPX01000218">
    <property type="protein sequence ID" value="HGG03130.1"/>
    <property type="molecule type" value="Genomic_DNA"/>
</dbReference>
<dbReference type="PROSITE" id="PS51371">
    <property type="entry name" value="CBS"/>
    <property type="match status" value="3"/>
</dbReference>
<dbReference type="Gene3D" id="3.10.580.10">
    <property type="entry name" value="CBS-domain"/>
    <property type="match status" value="2"/>
</dbReference>
<dbReference type="SMART" id="SM00387">
    <property type="entry name" value="HATPase_c"/>
    <property type="match status" value="1"/>
</dbReference>
<evidence type="ECO:0000259" key="8">
    <source>
        <dbReference type="PROSITE" id="PS50109"/>
    </source>
</evidence>
<evidence type="ECO:0000256" key="2">
    <source>
        <dbReference type="ARBA" id="ARBA00012438"/>
    </source>
</evidence>
<feature type="domain" description="Histidine kinase" evidence="8">
    <location>
        <begin position="433"/>
        <end position="696"/>
    </location>
</feature>
<evidence type="ECO:0000256" key="3">
    <source>
        <dbReference type="ARBA" id="ARBA00022553"/>
    </source>
</evidence>
<dbReference type="AlphaFoldDB" id="A0A7C3VRZ7"/>
<proteinExistence type="predicted"/>
<dbReference type="SUPFAM" id="SSF55874">
    <property type="entry name" value="ATPase domain of HSP90 chaperone/DNA topoisomerase II/histidine kinase"/>
    <property type="match status" value="1"/>
</dbReference>
<feature type="coiled-coil region" evidence="7">
    <location>
        <begin position="316"/>
        <end position="424"/>
    </location>
</feature>
<dbReference type="PRINTS" id="PR00344">
    <property type="entry name" value="BCTRLSENSOR"/>
</dbReference>
<dbReference type="Pfam" id="PF02518">
    <property type="entry name" value="HATPase_c"/>
    <property type="match status" value="1"/>
</dbReference>
<reference evidence="10" key="1">
    <citation type="journal article" date="2020" name="mSystems">
        <title>Genome- and Community-Level Interaction Insights into Carbon Utilization and Element Cycling Functions of Hydrothermarchaeota in Hydrothermal Sediment.</title>
        <authorList>
            <person name="Zhou Z."/>
            <person name="Liu Y."/>
            <person name="Xu W."/>
            <person name="Pan J."/>
            <person name="Luo Z.H."/>
            <person name="Li M."/>
        </authorList>
    </citation>
    <scope>NUCLEOTIDE SEQUENCE [LARGE SCALE GENOMIC DNA]</scope>
    <source>
        <strain evidence="10">SpSt-374</strain>
    </source>
</reference>
<evidence type="ECO:0000313" key="10">
    <source>
        <dbReference type="EMBL" id="HGG03130.1"/>
    </source>
</evidence>
<dbReference type="InterPro" id="IPR036890">
    <property type="entry name" value="HATPase_C_sf"/>
</dbReference>
<accession>A0A7C3VRZ7</accession>
<comment type="catalytic activity">
    <reaction evidence="1">
        <text>ATP + protein L-histidine = ADP + protein N-phospho-L-histidine.</text>
        <dbReference type="EC" id="2.7.13.3"/>
    </reaction>
</comment>
<dbReference type="GO" id="GO:0000155">
    <property type="term" value="F:phosphorelay sensor kinase activity"/>
    <property type="evidence" value="ECO:0007669"/>
    <property type="project" value="InterPro"/>
</dbReference>
<dbReference type="Gene3D" id="1.10.287.130">
    <property type="match status" value="1"/>
</dbReference>
<feature type="domain" description="CBS" evidence="9">
    <location>
        <begin position="257"/>
        <end position="319"/>
    </location>
</feature>
<dbReference type="InterPro" id="IPR003594">
    <property type="entry name" value="HATPase_dom"/>
</dbReference>
<dbReference type="PROSITE" id="PS50109">
    <property type="entry name" value="HIS_KIN"/>
    <property type="match status" value="1"/>
</dbReference>
<dbReference type="CDD" id="cd17774">
    <property type="entry name" value="CBS_two-component_sensor_histidine_kinase_repeat2"/>
    <property type="match status" value="1"/>
</dbReference>
<keyword evidence="4" id="KW-0418">Kinase</keyword>
<dbReference type="InterPro" id="IPR046342">
    <property type="entry name" value="CBS_dom_sf"/>
</dbReference>
<dbReference type="PANTHER" id="PTHR43065">
    <property type="entry name" value="SENSOR HISTIDINE KINASE"/>
    <property type="match status" value="1"/>
</dbReference>
<keyword evidence="3" id="KW-0597">Phosphoprotein</keyword>
<keyword evidence="6" id="KW-0129">CBS domain</keyword>
<feature type="domain" description="CBS" evidence="9">
    <location>
        <begin position="117"/>
        <end position="178"/>
    </location>
</feature>
<dbReference type="PANTHER" id="PTHR43065:SF50">
    <property type="entry name" value="HISTIDINE KINASE"/>
    <property type="match status" value="1"/>
</dbReference>
<dbReference type="InterPro" id="IPR036097">
    <property type="entry name" value="HisK_dim/P_sf"/>
</dbReference>
<dbReference type="InterPro" id="IPR000644">
    <property type="entry name" value="CBS_dom"/>
</dbReference>
<dbReference type="SUPFAM" id="SSF47384">
    <property type="entry name" value="Homodimeric domain of signal transducing histidine kinase"/>
    <property type="match status" value="1"/>
</dbReference>
<dbReference type="CDD" id="cd00082">
    <property type="entry name" value="HisKA"/>
    <property type="match status" value="1"/>
</dbReference>
<keyword evidence="4" id="KW-0808">Transferase</keyword>
<dbReference type="SUPFAM" id="SSF54631">
    <property type="entry name" value="CBS-domain pair"/>
    <property type="match status" value="2"/>
</dbReference>
<organism evidence="10">
    <name type="scientific">Planktothricoides sp. SpSt-374</name>
    <dbReference type="NCBI Taxonomy" id="2282167"/>
    <lineage>
        <taxon>Bacteria</taxon>
        <taxon>Bacillati</taxon>
        <taxon>Cyanobacteriota</taxon>
        <taxon>Cyanophyceae</taxon>
        <taxon>Oscillatoriophycideae</taxon>
        <taxon>Oscillatoriales</taxon>
        <taxon>Oscillatoriaceae</taxon>
        <taxon>Planktothricoides</taxon>
    </lineage>
</organism>
<keyword evidence="5" id="KW-0902">Two-component regulatory system</keyword>
<keyword evidence="7" id="KW-0175">Coiled coil</keyword>
<dbReference type="InterPro" id="IPR003661">
    <property type="entry name" value="HisK_dim/P_dom"/>
</dbReference>
<evidence type="ECO:0000256" key="7">
    <source>
        <dbReference type="SAM" id="Coils"/>
    </source>
</evidence>
<comment type="caution">
    <text evidence="10">The sequence shown here is derived from an EMBL/GenBank/DDBJ whole genome shotgun (WGS) entry which is preliminary data.</text>
</comment>
<dbReference type="Pfam" id="PF00571">
    <property type="entry name" value="CBS"/>
    <property type="match status" value="3"/>
</dbReference>
<name>A0A7C3VRZ7_9CYAN</name>
<feature type="domain" description="CBS" evidence="9">
    <location>
        <begin position="185"/>
        <end position="248"/>
    </location>
</feature>